<dbReference type="InterPro" id="IPR036676">
    <property type="entry name" value="PurM-like_C_sf"/>
</dbReference>
<evidence type="ECO:0000256" key="5">
    <source>
        <dbReference type="ARBA" id="ARBA00023266"/>
    </source>
</evidence>
<keyword evidence="5" id="KW-0711">Selenium</keyword>
<dbReference type="EMBL" id="FNPX01000017">
    <property type="protein sequence ID" value="SDZ49774.1"/>
    <property type="molecule type" value="Genomic_DNA"/>
</dbReference>
<dbReference type="STRING" id="1244108.SAMN05444004_11742"/>
<dbReference type="SUPFAM" id="SSF56042">
    <property type="entry name" value="PurM C-terminal domain-like"/>
    <property type="match status" value="1"/>
</dbReference>
<feature type="domain" description="PurM-like C-terminal" evidence="7">
    <location>
        <begin position="549"/>
        <end position="713"/>
    </location>
</feature>
<keyword evidence="3" id="KW-0418">Kinase</keyword>
<keyword evidence="2" id="KW-0547">Nucleotide-binding</keyword>
<dbReference type="CDD" id="cd02195">
    <property type="entry name" value="SelD"/>
    <property type="match status" value="1"/>
</dbReference>
<dbReference type="InterPro" id="IPR036188">
    <property type="entry name" value="FAD/NAD-bd_sf"/>
</dbReference>
<dbReference type="SUPFAM" id="SSF55326">
    <property type="entry name" value="PurM N-terminal domain-like"/>
    <property type="match status" value="1"/>
</dbReference>
<dbReference type="OrthoDB" id="9767928at2"/>
<dbReference type="InterPro" id="IPR023753">
    <property type="entry name" value="FAD/NAD-binding_dom"/>
</dbReference>
<dbReference type="SUPFAM" id="SSF51905">
    <property type="entry name" value="FAD/NAD(P)-binding domain"/>
    <property type="match status" value="2"/>
</dbReference>
<evidence type="ECO:0000259" key="6">
    <source>
        <dbReference type="Pfam" id="PF00586"/>
    </source>
</evidence>
<evidence type="ECO:0000313" key="9">
    <source>
        <dbReference type="EMBL" id="SDZ49774.1"/>
    </source>
</evidence>
<evidence type="ECO:0000256" key="4">
    <source>
        <dbReference type="ARBA" id="ARBA00022840"/>
    </source>
</evidence>
<keyword evidence="10" id="KW-1185">Reference proteome</keyword>
<protein>
    <submittedName>
        <fullName evidence="9">Selenophosphate synthase</fullName>
    </submittedName>
</protein>
<dbReference type="InterPro" id="IPR016188">
    <property type="entry name" value="PurM-like_N"/>
</dbReference>
<dbReference type="InterPro" id="IPR017584">
    <property type="entry name" value="Pyridine_nucleo_diS_OxRdtase_N"/>
</dbReference>
<reference evidence="10" key="1">
    <citation type="submission" date="2016-10" db="EMBL/GenBank/DDBJ databases">
        <authorList>
            <person name="Varghese N."/>
            <person name="Submissions S."/>
        </authorList>
    </citation>
    <scope>NUCLEOTIDE SEQUENCE [LARGE SCALE GENOMIC DNA]</scope>
    <source>
        <strain evidence="10">DSM 100420</strain>
    </source>
</reference>
<dbReference type="GO" id="GO:0016260">
    <property type="term" value="P:selenocysteine biosynthetic process"/>
    <property type="evidence" value="ECO:0007669"/>
    <property type="project" value="TreeGrafter"/>
</dbReference>
<keyword evidence="1" id="KW-0808">Transferase</keyword>
<dbReference type="NCBIfam" id="TIGR03169">
    <property type="entry name" value="Nterm_to_SelD"/>
    <property type="match status" value="1"/>
</dbReference>
<proteinExistence type="predicted"/>
<dbReference type="NCBIfam" id="TIGR00476">
    <property type="entry name" value="selD"/>
    <property type="match status" value="1"/>
</dbReference>
<sequence length="720" mass="73667">MQTDLPLTRDLVLIGGGHAHALVMRRWGMNPLPGARLTVINPGPTAPYTGMLPGHVAGHYSRDDLDIDLVRLARFANARLIDGAVDHIDADARRISIAGWGALEYDVASIDVGITAEMPEIKGFTDHGTGAKPLGRFAARWRAFLAEVTAGTKPPQVAVIGGGVAGVELSLAMAHAMKSAGKVPQVTVIEAAEHLTGTGDKARRVLLAAMKGLGVSPCTGARVDRIAEDHVALDGGATIPAAFVTAAAGARPHGWIAGTGLPLEDGFICVGRTLAVEGRGDLFAAGDCAHLTHAPRPKAGVFAVRQAPILHDNLRAALSGGRMKSFVPQSTYLKLISMGGKSALAEKGGLTFSGSLLWRWKDHIDRTFMDKLKKLPVMSAPAVPNVRAMGGDAAKMLCAGCGSKIAGDALAQALTAVAPSVRADVLSRPGDDAAVLAHGDERQVITTDHLRAFTNDPALMTRIAAVHALGDVWSMGAKPQAALAQITLPRLSETLQARTLEEVLRAASDVFTAAGADLVGGHSTMGAEAVIGFTVTGLCDAPIGHDGAKPGDALLLTRPIGTGVVLAAEMAGAARGGDVLAMLERMAAPQGDAAAILSGAHAMTDVTGFGLAGHLMAICRASGVAAEVTLDAVPVYDGAVELSDAGHFSSLHAANVRGAPVTGGSGAKLALLHDPQTAGGMLAAVPADQAKALLARLRDAGHEAARIGTFTAGMPAIACV</sequence>
<dbReference type="Gene3D" id="3.30.1330.10">
    <property type="entry name" value="PurM-like, N-terminal domain"/>
    <property type="match status" value="1"/>
</dbReference>
<organism evidence="9 10">
    <name type="scientific">Jannaschia faecimaris</name>
    <dbReference type="NCBI Taxonomy" id="1244108"/>
    <lineage>
        <taxon>Bacteria</taxon>
        <taxon>Pseudomonadati</taxon>
        <taxon>Pseudomonadota</taxon>
        <taxon>Alphaproteobacteria</taxon>
        <taxon>Rhodobacterales</taxon>
        <taxon>Roseobacteraceae</taxon>
        <taxon>Jannaschia</taxon>
    </lineage>
</organism>
<dbReference type="Gene3D" id="3.50.50.100">
    <property type="match status" value="1"/>
</dbReference>
<keyword evidence="4" id="KW-0067">ATP-binding</keyword>
<dbReference type="InterPro" id="IPR010918">
    <property type="entry name" value="PurM-like_C_dom"/>
</dbReference>
<dbReference type="Gene3D" id="3.90.650.10">
    <property type="entry name" value="PurM-like C-terminal domain"/>
    <property type="match status" value="1"/>
</dbReference>
<dbReference type="GO" id="GO:0004756">
    <property type="term" value="F:selenide, water dikinase activity"/>
    <property type="evidence" value="ECO:0007669"/>
    <property type="project" value="TreeGrafter"/>
</dbReference>
<dbReference type="PANTHER" id="PTHR10256:SF0">
    <property type="entry name" value="INACTIVE SELENIDE, WATER DIKINASE-LIKE PROTEIN-RELATED"/>
    <property type="match status" value="1"/>
</dbReference>
<feature type="domain" description="FAD/NAD(P)-binding" evidence="8">
    <location>
        <begin position="10"/>
        <end position="306"/>
    </location>
</feature>
<accession>A0A1H3THP5</accession>
<dbReference type="RefSeq" id="WP_092647386.1">
    <property type="nucleotide sequence ID" value="NZ_FNPX01000017.1"/>
</dbReference>
<dbReference type="Proteomes" id="UP000198914">
    <property type="component" value="Unassembled WGS sequence"/>
</dbReference>
<feature type="domain" description="PurM-like N-terminal" evidence="6">
    <location>
        <begin position="430"/>
        <end position="538"/>
    </location>
</feature>
<evidence type="ECO:0000259" key="8">
    <source>
        <dbReference type="Pfam" id="PF07992"/>
    </source>
</evidence>
<name>A0A1H3THP5_9RHOB</name>
<evidence type="ECO:0000259" key="7">
    <source>
        <dbReference type="Pfam" id="PF02769"/>
    </source>
</evidence>
<dbReference type="InterPro" id="IPR004536">
    <property type="entry name" value="SPS/SelD"/>
</dbReference>
<dbReference type="AlphaFoldDB" id="A0A1H3THP5"/>
<dbReference type="InterPro" id="IPR036921">
    <property type="entry name" value="PurM-like_N_sf"/>
</dbReference>
<evidence type="ECO:0000256" key="1">
    <source>
        <dbReference type="ARBA" id="ARBA00022679"/>
    </source>
</evidence>
<dbReference type="PANTHER" id="PTHR10256">
    <property type="entry name" value="SELENIDE, WATER DIKINASE"/>
    <property type="match status" value="1"/>
</dbReference>
<evidence type="ECO:0000256" key="3">
    <source>
        <dbReference type="ARBA" id="ARBA00022777"/>
    </source>
</evidence>
<evidence type="ECO:0000256" key="2">
    <source>
        <dbReference type="ARBA" id="ARBA00022741"/>
    </source>
</evidence>
<dbReference type="GO" id="GO:0005737">
    <property type="term" value="C:cytoplasm"/>
    <property type="evidence" value="ECO:0007669"/>
    <property type="project" value="TreeGrafter"/>
</dbReference>
<dbReference type="GO" id="GO:0016491">
    <property type="term" value="F:oxidoreductase activity"/>
    <property type="evidence" value="ECO:0007669"/>
    <property type="project" value="InterPro"/>
</dbReference>
<gene>
    <name evidence="9" type="ORF">SAMN05444004_11742</name>
</gene>
<dbReference type="Pfam" id="PF02769">
    <property type="entry name" value="AIRS_C"/>
    <property type="match status" value="1"/>
</dbReference>
<dbReference type="Pfam" id="PF00586">
    <property type="entry name" value="AIRS"/>
    <property type="match status" value="1"/>
</dbReference>
<dbReference type="GO" id="GO:0005524">
    <property type="term" value="F:ATP binding"/>
    <property type="evidence" value="ECO:0007669"/>
    <property type="project" value="UniProtKB-KW"/>
</dbReference>
<evidence type="ECO:0000313" key="10">
    <source>
        <dbReference type="Proteomes" id="UP000198914"/>
    </source>
</evidence>
<dbReference type="Pfam" id="PF07992">
    <property type="entry name" value="Pyr_redox_2"/>
    <property type="match status" value="1"/>
</dbReference>